<keyword evidence="1" id="KW-0175">Coiled coil</keyword>
<reference evidence="5 6" key="1">
    <citation type="submission" date="2022-05" db="EMBL/GenBank/DDBJ databases">
        <authorList>
            <consortium name="Genoscope - CEA"/>
            <person name="William W."/>
        </authorList>
    </citation>
    <scope>NUCLEOTIDE SEQUENCE [LARGE SCALE GENOMIC DNA]</scope>
</reference>
<evidence type="ECO:0000259" key="3">
    <source>
        <dbReference type="PROSITE" id="PS50022"/>
    </source>
</evidence>
<dbReference type="InterPro" id="IPR011029">
    <property type="entry name" value="DEATH-like_dom_sf"/>
</dbReference>
<dbReference type="PROSITE" id="PS50209">
    <property type="entry name" value="CARD"/>
    <property type="match status" value="1"/>
</dbReference>
<dbReference type="Gene3D" id="1.10.533.10">
    <property type="entry name" value="Death Domain, Fas"/>
    <property type="match status" value="1"/>
</dbReference>
<sequence>MQARKLNTGHLNNMNERHRDILRRHWSALRRDLEPVKLLPYLVNVLDVTDEQEVKVKATREDRTDKLLEILPRRGPAAFDEFVTALQEIQPFLATPLVKEAEMEEIKTELNRARTHSARLREEVRLIRTGLENEQQNHRKTQKELKELKSIHETLMVRSNDDQRILQAQVKELENKIKTTEEELSAKEVFVEETDRLRKMCDKLDDDLRNLRENFEKTSEENKELAKKLSGYQNNTLNQSNSPDMTSLMSMQVGLKIYNGHEPNFHLIGNADEEMKLAFRKNSAISIELLDEARKDLANVTKEREDLKQKYEELERQLEDTLESLERKRSASFHDRATSPREMKQDDSEEDNQCSRCDALEEECTLLRTERDFIKGKKVKFEEEIKTLNKDIEDLRSEHIKEKKTLQREIQVMREEHENLTRDFEKELQKMLCEVNEQQIAEMKMLQGKNEELTELLKKQKSEVQKISTQLKKEKSNFDKIEDEFVKVKKNLAREKKKLKEAKEGMAAEAKGKTDALRELAKLKVELGEKEKQKEEDFARLRKDFLDRCHCEALREEIARLRSMPGRKYALGRALRHGVIYALGTNFGTSSWVNPSSSNAFPTRIIATRSSDEQGSASDLLDIRRGGSLSGTKDEEKSWWCVDLGEKYALYLTHYTLRHGRDNGMSIIRNWRLEGSLDGRTWKLLKKHENDRGLKEPYPYYTATWCVDGEFGAFRYFRIFQTSKNSSGRHSIYLSGIELYGVLIERLDS</sequence>
<dbReference type="Proteomes" id="UP001159428">
    <property type="component" value="Unassembled WGS sequence"/>
</dbReference>
<proteinExistence type="predicted"/>
<feature type="coiled-coil region" evidence="1">
    <location>
        <begin position="378"/>
        <end position="533"/>
    </location>
</feature>
<dbReference type="PROSITE" id="PS50022">
    <property type="entry name" value="FA58C_3"/>
    <property type="match status" value="1"/>
</dbReference>
<dbReference type="EMBL" id="CALNXJ010000043">
    <property type="protein sequence ID" value="CAH3147662.1"/>
    <property type="molecule type" value="Genomic_DNA"/>
</dbReference>
<dbReference type="PANTHER" id="PTHR47457:SF1">
    <property type="entry name" value="BTB DOMAIN-CONTAINING PROTEIN-RELATED"/>
    <property type="match status" value="1"/>
</dbReference>
<dbReference type="Gene3D" id="1.10.287.1490">
    <property type="match status" value="1"/>
</dbReference>
<dbReference type="GO" id="GO:0042981">
    <property type="term" value="P:regulation of apoptotic process"/>
    <property type="evidence" value="ECO:0007669"/>
    <property type="project" value="InterPro"/>
</dbReference>
<feature type="region of interest" description="Disordered" evidence="2">
    <location>
        <begin position="323"/>
        <end position="355"/>
    </location>
</feature>
<name>A0AAU9XHE5_9CNID</name>
<protein>
    <submittedName>
        <fullName evidence="5">Uncharacterized protein</fullName>
    </submittedName>
</protein>
<dbReference type="SUPFAM" id="SSF47986">
    <property type="entry name" value="DEATH domain"/>
    <property type="match status" value="1"/>
</dbReference>
<dbReference type="InterPro" id="IPR000421">
    <property type="entry name" value="FA58C"/>
</dbReference>
<dbReference type="PANTHER" id="PTHR47457">
    <property type="entry name" value="OS05G0345500 PROTEIN"/>
    <property type="match status" value="1"/>
</dbReference>
<keyword evidence="6" id="KW-1185">Reference proteome</keyword>
<evidence type="ECO:0000259" key="4">
    <source>
        <dbReference type="PROSITE" id="PS50209"/>
    </source>
</evidence>
<feature type="compositionally biased region" description="Basic and acidic residues" evidence="2">
    <location>
        <begin position="323"/>
        <end position="346"/>
    </location>
</feature>
<dbReference type="SMART" id="SM00114">
    <property type="entry name" value="CARD"/>
    <property type="match status" value="1"/>
</dbReference>
<organism evidence="5 6">
    <name type="scientific">Pocillopora meandrina</name>
    <dbReference type="NCBI Taxonomy" id="46732"/>
    <lineage>
        <taxon>Eukaryota</taxon>
        <taxon>Metazoa</taxon>
        <taxon>Cnidaria</taxon>
        <taxon>Anthozoa</taxon>
        <taxon>Hexacorallia</taxon>
        <taxon>Scleractinia</taxon>
        <taxon>Astrocoeniina</taxon>
        <taxon>Pocilloporidae</taxon>
        <taxon>Pocillopora</taxon>
    </lineage>
</organism>
<dbReference type="Gene3D" id="2.60.120.260">
    <property type="entry name" value="Galactose-binding domain-like"/>
    <property type="match status" value="1"/>
</dbReference>
<evidence type="ECO:0000313" key="5">
    <source>
        <dbReference type="EMBL" id="CAH3147662.1"/>
    </source>
</evidence>
<evidence type="ECO:0000256" key="1">
    <source>
        <dbReference type="SAM" id="Coils"/>
    </source>
</evidence>
<comment type="caution">
    <text evidence="5">The sequence shown here is derived from an EMBL/GenBank/DDBJ whole genome shotgun (WGS) entry which is preliminary data.</text>
</comment>
<evidence type="ECO:0000256" key="2">
    <source>
        <dbReference type="SAM" id="MobiDB-lite"/>
    </source>
</evidence>
<dbReference type="Pfam" id="PF00619">
    <property type="entry name" value="CARD"/>
    <property type="match status" value="1"/>
</dbReference>
<feature type="domain" description="F5/8 type C" evidence="3">
    <location>
        <begin position="588"/>
        <end position="742"/>
    </location>
</feature>
<dbReference type="AlphaFoldDB" id="A0AAU9XHE5"/>
<feature type="coiled-coil region" evidence="1">
    <location>
        <begin position="103"/>
        <end position="235"/>
    </location>
</feature>
<dbReference type="InterPro" id="IPR001315">
    <property type="entry name" value="CARD"/>
</dbReference>
<dbReference type="CDD" id="cd01671">
    <property type="entry name" value="CARD"/>
    <property type="match status" value="1"/>
</dbReference>
<gene>
    <name evidence="5" type="ORF">PMEA_00023540</name>
</gene>
<dbReference type="SUPFAM" id="SSF49785">
    <property type="entry name" value="Galactose-binding domain-like"/>
    <property type="match status" value="1"/>
</dbReference>
<accession>A0AAU9XHE5</accession>
<dbReference type="InterPro" id="IPR008979">
    <property type="entry name" value="Galactose-bd-like_sf"/>
</dbReference>
<evidence type="ECO:0000313" key="6">
    <source>
        <dbReference type="Proteomes" id="UP001159428"/>
    </source>
</evidence>
<feature type="domain" description="CARD" evidence="4">
    <location>
        <begin position="14"/>
        <end position="101"/>
    </location>
</feature>